<gene>
    <name evidence="1" type="ordered locus">Tpen_1568</name>
</gene>
<dbReference type="KEGG" id="tpe:Tpen_1568"/>
<evidence type="ECO:0000313" key="1">
    <source>
        <dbReference type="EMBL" id="ABL78963.1"/>
    </source>
</evidence>
<evidence type="ECO:0000313" key="2">
    <source>
        <dbReference type="Proteomes" id="UP000000641"/>
    </source>
</evidence>
<dbReference type="AlphaFoldDB" id="A1S0I3"/>
<dbReference type="Proteomes" id="UP000000641">
    <property type="component" value="Chromosome"/>
</dbReference>
<dbReference type="EMBL" id="CP000505">
    <property type="protein sequence ID" value="ABL78963.1"/>
    <property type="molecule type" value="Genomic_DNA"/>
</dbReference>
<keyword evidence="2" id="KW-1185">Reference proteome</keyword>
<name>A1S0I3_THEPD</name>
<sequence length="140" mass="15426">MGRVYVPVGCWEYGRGRVYGYPQVRLKLINLLGEELELELPVDTGFEGSLLLDRETYEFFAVGELPREAWRTHRTLAGPLPMRAARAVAVIGGEKREVLVETPVYGLGKRLVGRELLNSLTLVLDGPRGLSCLAEPTGGS</sequence>
<accession>A1S0I3</accession>
<dbReference type="STRING" id="368408.Tpen_1568"/>
<evidence type="ECO:0008006" key="3">
    <source>
        <dbReference type="Google" id="ProtNLM"/>
    </source>
</evidence>
<reference evidence="2" key="1">
    <citation type="journal article" date="2008" name="J. Bacteriol.">
        <title>Genome sequence of Thermofilum pendens reveals an exceptional loss of biosynthetic pathways without genome reduction.</title>
        <authorList>
            <person name="Anderson I."/>
            <person name="Rodriguez J."/>
            <person name="Susanti D."/>
            <person name="Porat I."/>
            <person name="Reich C."/>
            <person name="Ulrich L.E."/>
            <person name="Elkins J.G."/>
            <person name="Mavromatis K."/>
            <person name="Lykidis A."/>
            <person name="Kim E."/>
            <person name="Thompson L.S."/>
            <person name="Nolan M."/>
            <person name="Land M."/>
            <person name="Copeland A."/>
            <person name="Lapidus A."/>
            <person name="Lucas S."/>
            <person name="Detter C."/>
            <person name="Zhulin I.B."/>
            <person name="Olsen G.J."/>
            <person name="Whitman W."/>
            <person name="Mukhopadhyay B."/>
            <person name="Bristow J."/>
            <person name="Kyrpides N."/>
        </authorList>
    </citation>
    <scope>NUCLEOTIDE SEQUENCE [LARGE SCALE GENOMIC DNA]</scope>
    <source>
        <strain evidence="2">DSM 2475 / Hrk 5</strain>
    </source>
</reference>
<dbReference type="eggNOG" id="arCOG04029">
    <property type="taxonomic scope" value="Archaea"/>
</dbReference>
<proteinExistence type="predicted"/>
<dbReference type="EnsemblBacteria" id="ABL78963">
    <property type="protein sequence ID" value="ABL78963"/>
    <property type="gene ID" value="Tpen_1568"/>
</dbReference>
<protein>
    <recommendedName>
        <fullName evidence="3">Clan AA aspartic protease</fullName>
    </recommendedName>
</protein>
<organism evidence="1 2">
    <name type="scientific">Thermofilum pendens (strain DSM 2475 / Hrk 5)</name>
    <dbReference type="NCBI Taxonomy" id="368408"/>
    <lineage>
        <taxon>Archaea</taxon>
        <taxon>Thermoproteota</taxon>
        <taxon>Thermoprotei</taxon>
        <taxon>Thermofilales</taxon>
        <taxon>Thermofilaceae</taxon>
        <taxon>Thermofilum</taxon>
    </lineage>
</organism>
<dbReference type="HOGENOM" id="CLU_1830687_0_0_2"/>